<dbReference type="Proteomes" id="UP001336020">
    <property type="component" value="Unassembled WGS sequence"/>
</dbReference>
<protein>
    <recommendedName>
        <fullName evidence="4">Scaffolding protein</fullName>
    </recommendedName>
</protein>
<evidence type="ECO:0000313" key="3">
    <source>
        <dbReference type="Proteomes" id="UP001336020"/>
    </source>
</evidence>
<reference evidence="2 3" key="1">
    <citation type="submission" date="2023-07" db="EMBL/GenBank/DDBJ databases">
        <authorList>
            <person name="Girao M."/>
            <person name="Carvalho M.F."/>
        </authorList>
    </citation>
    <scope>NUCLEOTIDE SEQUENCE [LARGE SCALE GENOMIC DNA]</scope>
    <source>
        <strain evidence="2 3">YIM65754</strain>
    </source>
</reference>
<evidence type="ECO:0000313" key="2">
    <source>
        <dbReference type="EMBL" id="MEE2058966.1"/>
    </source>
</evidence>
<keyword evidence="3" id="KW-1185">Reference proteome</keyword>
<gene>
    <name evidence="2" type="ORF">Q7514_15705</name>
</gene>
<feature type="region of interest" description="Disordered" evidence="1">
    <location>
        <begin position="126"/>
        <end position="164"/>
    </location>
</feature>
<feature type="compositionally biased region" description="Basic and acidic residues" evidence="1">
    <location>
        <begin position="51"/>
        <end position="78"/>
    </location>
</feature>
<evidence type="ECO:0000256" key="1">
    <source>
        <dbReference type="SAM" id="MobiDB-lite"/>
    </source>
</evidence>
<name>A0ABU7LBP6_9NOCA</name>
<dbReference type="RefSeq" id="WP_330134194.1">
    <property type="nucleotide sequence ID" value="NZ_JAUTXY010000006.1"/>
</dbReference>
<organism evidence="2 3">
    <name type="scientific">Rhodococcus artemisiae</name>
    <dbReference type="NCBI Taxonomy" id="714159"/>
    <lineage>
        <taxon>Bacteria</taxon>
        <taxon>Bacillati</taxon>
        <taxon>Actinomycetota</taxon>
        <taxon>Actinomycetes</taxon>
        <taxon>Mycobacteriales</taxon>
        <taxon>Nocardiaceae</taxon>
        <taxon>Rhodococcus</taxon>
    </lineage>
</organism>
<evidence type="ECO:0008006" key="4">
    <source>
        <dbReference type="Google" id="ProtNLM"/>
    </source>
</evidence>
<comment type="caution">
    <text evidence="2">The sequence shown here is derived from an EMBL/GenBank/DDBJ whole genome shotgun (WGS) entry which is preliminary data.</text>
</comment>
<accession>A0ABU7LBP6</accession>
<dbReference type="EMBL" id="JAUTXY010000006">
    <property type="protein sequence ID" value="MEE2058966.1"/>
    <property type="molecule type" value="Genomic_DNA"/>
</dbReference>
<sequence length="164" mass="17780">MSEQNAEATETGAEGTEQQSQQPESQDLPSDHPLVKTLAAQKATIKELKSKASRLDELEEAQKSEAEKAADRIAKAESEAASVPAKVSDALKAHLVALHNIDADDAELFLTANDPEILLKQVTRLVESSGKRQKKNHVPREGNNPNSGPETDEREFVRGLFGGE</sequence>
<feature type="compositionally biased region" description="Low complexity" evidence="1">
    <location>
        <begin position="1"/>
        <end position="22"/>
    </location>
</feature>
<feature type="region of interest" description="Disordered" evidence="1">
    <location>
        <begin position="51"/>
        <end position="84"/>
    </location>
</feature>
<feature type="region of interest" description="Disordered" evidence="1">
    <location>
        <begin position="1"/>
        <end position="36"/>
    </location>
</feature>
<proteinExistence type="predicted"/>